<dbReference type="GO" id="GO:0005886">
    <property type="term" value="C:plasma membrane"/>
    <property type="evidence" value="ECO:0007669"/>
    <property type="project" value="UniProtKB-SubCell"/>
</dbReference>
<dbReference type="Pfam" id="PF02687">
    <property type="entry name" value="FtsX"/>
    <property type="match status" value="1"/>
</dbReference>
<keyword evidence="4 6" id="KW-1133">Transmembrane helix</keyword>
<feature type="transmembrane region" description="Helical" evidence="6">
    <location>
        <begin position="343"/>
        <end position="370"/>
    </location>
</feature>
<gene>
    <name evidence="9" type="ORF">Desaf_3771</name>
</gene>
<accession>F3Z018</accession>
<feature type="domain" description="MacB-like periplasmic core" evidence="8">
    <location>
        <begin position="19"/>
        <end position="227"/>
    </location>
</feature>
<comment type="subcellular location">
    <subcellularLocation>
        <location evidence="1">Cell membrane</location>
        <topology evidence="1">Multi-pass membrane protein</topology>
    </subcellularLocation>
</comment>
<organism evidence="9 10">
    <name type="scientific">Desulfocurvibacter africanus subsp. africanus str. Walvis Bay</name>
    <dbReference type="NCBI Taxonomy" id="690850"/>
    <lineage>
        <taxon>Bacteria</taxon>
        <taxon>Pseudomonadati</taxon>
        <taxon>Thermodesulfobacteriota</taxon>
        <taxon>Desulfovibrionia</taxon>
        <taxon>Desulfovibrionales</taxon>
        <taxon>Desulfovibrionaceae</taxon>
        <taxon>Desulfocurvibacter</taxon>
    </lineage>
</organism>
<dbReference type="PANTHER" id="PTHR43738">
    <property type="entry name" value="ABC TRANSPORTER, MEMBRANE PROTEIN"/>
    <property type="match status" value="1"/>
</dbReference>
<dbReference type="RefSeq" id="WP_014261643.1">
    <property type="nucleotide sequence ID" value="NC_016629.1"/>
</dbReference>
<feature type="transmembrane region" description="Helical" evidence="6">
    <location>
        <begin position="252"/>
        <end position="278"/>
    </location>
</feature>
<evidence type="ECO:0000259" key="8">
    <source>
        <dbReference type="Pfam" id="PF12704"/>
    </source>
</evidence>
<evidence type="ECO:0000256" key="3">
    <source>
        <dbReference type="ARBA" id="ARBA00022692"/>
    </source>
</evidence>
<evidence type="ECO:0000313" key="10">
    <source>
        <dbReference type="Proteomes" id="UP000007844"/>
    </source>
</evidence>
<feature type="transmembrane region" description="Helical" evidence="6">
    <location>
        <begin position="20"/>
        <end position="43"/>
    </location>
</feature>
<evidence type="ECO:0000256" key="4">
    <source>
        <dbReference type="ARBA" id="ARBA00022989"/>
    </source>
</evidence>
<sequence precursor="true">MRLLLFYSLRNLLARRMTTVLTAGGMALVVFVFAAMLMLAAGLEQTLVDTGSIENAVVLRRSSETEVQSSIERREAAIAEVQPEVALGDDGRPLAARESVVLFTLEKRNGSPANVTIRGIDEPSLALRPQVRLVAGRPLRFGAQEVMVGDKVAGSYASAGLGDSLRLAQRDWRVVGVFDAGNTAFSSEIWGDADQLMQAFRRQAYSVVVLGLRDPAGLDALKARLEADPRLQVEVLREDVYYREQSEMMATFLRILGIALTAIFSTGAVVGAMITMYAAVANRVGEIGTLRALGFGRGIILTAFLLESVFLGLLGGLVGLLAASLLTVIDVSTTNFQTFSELAFSFTLGLDTILQALGFSVFMGFVGGALPAYRAARMEILTALREA</sequence>
<reference evidence="9 10" key="1">
    <citation type="journal article" date="2011" name="J. Bacteriol.">
        <title>Genome sequence of the mercury-methylating and pleomorphic Desulfovibrio africanus Strain Walvis Bay.</title>
        <authorList>
            <person name="Brown S.D."/>
            <person name="Wall J.D."/>
            <person name="Kucken A.M."/>
            <person name="Gilmour C.C."/>
            <person name="Podar M."/>
            <person name="Brandt C.C."/>
            <person name="Teshima H."/>
            <person name="Detter J.C."/>
            <person name="Han C.S."/>
            <person name="Land M.L."/>
            <person name="Lucas S."/>
            <person name="Han J."/>
            <person name="Pennacchio L."/>
            <person name="Nolan M."/>
            <person name="Pitluck S."/>
            <person name="Woyke T."/>
            <person name="Goodwin L."/>
            <person name="Palumbo A.V."/>
            <person name="Elias D.A."/>
        </authorList>
    </citation>
    <scope>NUCLEOTIDE SEQUENCE [LARGE SCALE GENOMIC DNA]</scope>
    <source>
        <strain evidence="9 10">Walvis Bay</strain>
    </source>
</reference>
<dbReference type="EMBL" id="CP003221">
    <property type="protein sequence ID" value="EGJ52047.1"/>
    <property type="molecule type" value="Genomic_DNA"/>
</dbReference>
<proteinExistence type="predicted"/>
<dbReference type="InterPro" id="IPR051125">
    <property type="entry name" value="ABC-4/HrtB_transporter"/>
</dbReference>
<evidence type="ECO:0000256" key="1">
    <source>
        <dbReference type="ARBA" id="ARBA00004651"/>
    </source>
</evidence>
<dbReference type="PANTHER" id="PTHR43738:SF3">
    <property type="entry name" value="ABC TRANSPORTER PERMEASE"/>
    <property type="match status" value="1"/>
</dbReference>
<evidence type="ECO:0000256" key="2">
    <source>
        <dbReference type="ARBA" id="ARBA00022475"/>
    </source>
</evidence>
<dbReference type="InterPro" id="IPR025857">
    <property type="entry name" value="MacB_PCD"/>
</dbReference>
<dbReference type="Pfam" id="PF12704">
    <property type="entry name" value="MacB_PCD"/>
    <property type="match status" value="1"/>
</dbReference>
<dbReference type="HOGENOM" id="CLU_000604_8_8_7"/>
<keyword evidence="10" id="KW-1185">Reference proteome</keyword>
<keyword evidence="5 6" id="KW-0472">Membrane</keyword>
<evidence type="ECO:0000313" key="9">
    <source>
        <dbReference type="EMBL" id="EGJ52047.1"/>
    </source>
</evidence>
<dbReference type="KEGG" id="daf:Desaf_3771"/>
<dbReference type="eggNOG" id="COG0577">
    <property type="taxonomic scope" value="Bacteria"/>
</dbReference>
<dbReference type="AlphaFoldDB" id="F3Z018"/>
<protein>
    <recommendedName>
        <fullName evidence="11">ABC3 transporter permease protein domain-containing protein</fullName>
    </recommendedName>
</protein>
<keyword evidence="3 6" id="KW-0812">Transmembrane</keyword>
<evidence type="ECO:0008006" key="11">
    <source>
        <dbReference type="Google" id="ProtNLM"/>
    </source>
</evidence>
<dbReference type="InterPro" id="IPR003838">
    <property type="entry name" value="ABC3_permease_C"/>
</dbReference>
<evidence type="ECO:0000259" key="7">
    <source>
        <dbReference type="Pfam" id="PF02687"/>
    </source>
</evidence>
<keyword evidence="2" id="KW-1003">Cell membrane</keyword>
<evidence type="ECO:0000256" key="5">
    <source>
        <dbReference type="ARBA" id="ARBA00023136"/>
    </source>
</evidence>
<feature type="transmembrane region" description="Helical" evidence="6">
    <location>
        <begin position="299"/>
        <end position="323"/>
    </location>
</feature>
<name>F3Z018_DESAF</name>
<feature type="domain" description="ABC3 transporter permease C-terminal" evidence="7">
    <location>
        <begin position="260"/>
        <end position="380"/>
    </location>
</feature>
<evidence type="ECO:0000256" key="6">
    <source>
        <dbReference type="SAM" id="Phobius"/>
    </source>
</evidence>
<dbReference type="STRING" id="690850.Desaf_3771"/>
<dbReference type="Proteomes" id="UP000007844">
    <property type="component" value="Chromosome"/>
</dbReference>